<keyword evidence="4" id="KW-0067">ATP-binding</keyword>
<dbReference type="SMART" id="SM00220">
    <property type="entry name" value="S_TKc"/>
    <property type="match status" value="1"/>
</dbReference>
<sequence>MESEAPSDVPALARHPDPAPSAAIRGARARLLARLDQLSQAGDDKEDDEARDDERYAIGEVFAVGGLGVVRRAHDRRLERVVAVKTLRRRDPEAARRFAAEARITARLQHPGIVPLYDIGRFADGEPYYCMKLVDGESLERVIADEPTLRGRVALVPHVLAAADAIAYAHQHGVLHRDIKPSNILVGPHGETVVIDWGLAKDTSATRTGELAGEGPDTTSDMTGEGAIVGTLRYMPPEQARGAAVDARSDVYALGAVLFHVLAGRPPHAQLERGQLLSRLIAGEVEDLRPLVPEAPRELVAIVRKAMSPEPGDRYAGAAALAEDLRRFAAGRLVDAHRYQPGELLRLWLRRHRVAVAAIGAATVAAAAASLVYLRRVEAARARAEAAEAEALRRANDAVLAQARGVLDEDPVEALRLLRRVELSDPLDLRRARLVAVAAVARGAPERVLRGHTRPIEQVAPLADGGLVSIDGGGAVWRWNLGTGRGEQVIDLRAPFGTVVAAAEAPVWAALAGSHGVIFRGDEAPESIDLSDLPIGVGLTSHRWELSRGGETLAALAGMMRLQWLDPAAAYAWDLTTRPARAFALPFRQFSRAVMSPDGSAIALTGAQRQALLVKGAEATPLPALTSPTTFSPSGLYLVEAGTALSLHNGTTRPLAGGTLTITHDDQALVRRRNPNHGPGTDDPQLALVDLATGQQRWERDLYRSSEEMRAFANNDGGFVAADTGDRFAVRHGRRWTLWSTAFGRIVRVLEVGRNERAAFAVDGRFVSTHDRDLWLWSAETGSDVPNDRWLTATTDSSHALVLGRDGRGAPEILRTRDGRRSRVMCPLRLDLTPTFGRSMRQAIDRHGRALIAGVRHGACLIDDDGRTRILAVDEPVGAVALAESGELYAVGLADGTVLASFGAGSPLRWRLDAGILGLWATPSGSDLIAHTSSDAVFGLHVGDGEPVLIGSVRAAWDGTPPVVAVEPQGSRVALVLPGTDTLVTYDEGAVTRRSLLLESAPQLAFSSSGELLAVSLAGRAVLVLAGPDDPGREFPLPEAIHRLEFVTEDELTIVGRDDSLIRLDLGLGEMIVLQHEHTVKSLGNGVMARIHGDGPPPLRAPADGGVSVPRDRSGLTRWLAARTE</sequence>
<feature type="domain" description="Protein kinase" evidence="6">
    <location>
        <begin position="56"/>
        <end position="329"/>
    </location>
</feature>
<evidence type="ECO:0000256" key="2">
    <source>
        <dbReference type="ARBA" id="ARBA00022741"/>
    </source>
</evidence>
<dbReference type="OrthoDB" id="9765809at2"/>
<evidence type="ECO:0000256" key="1">
    <source>
        <dbReference type="ARBA" id="ARBA00022679"/>
    </source>
</evidence>
<dbReference type="InterPro" id="IPR000719">
    <property type="entry name" value="Prot_kinase_dom"/>
</dbReference>
<dbReference type="AlphaFoldDB" id="A0A1I2B9L8"/>
<proteinExistence type="predicted"/>
<dbReference type="PROSITE" id="PS50011">
    <property type="entry name" value="PROTEIN_KINASE_DOM"/>
    <property type="match status" value="1"/>
</dbReference>
<dbReference type="Proteomes" id="UP000199400">
    <property type="component" value="Unassembled WGS sequence"/>
</dbReference>
<dbReference type="RefSeq" id="WP_096326470.1">
    <property type="nucleotide sequence ID" value="NZ_FOMX01000015.1"/>
</dbReference>
<dbReference type="GO" id="GO:0004674">
    <property type="term" value="F:protein serine/threonine kinase activity"/>
    <property type="evidence" value="ECO:0007669"/>
    <property type="project" value="TreeGrafter"/>
</dbReference>
<dbReference type="Gene3D" id="3.30.200.20">
    <property type="entry name" value="Phosphorylase Kinase, domain 1"/>
    <property type="match status" value="1"/>
</dbReference>
<evidence type="ECO:0000256" key="3">
    <source>
        <dbReference type="ARBA" id="ARBA00022777"/>
    </source>
</evidence>
<protein>
    <submittedName>
        <fullName evidence="7">Protein kinase domain-containing protein</fullName>
    </submittedName>
</protein>
<accession>A0A1I2B9L8</accession>
<keyword evidence="2" id="KW-0547">Nucleotide-binding</keyword>
<evidence type="ECO:0000313" key="8">
    <source>
        <dbReference type="Proteomes" id="UP000199400"/>
    </source>
</evidence>
<dbReference type="InterPro" id="IPR011009">
    <property type="entry name" value="Kinase-like_dom_sf"/>
</dbReference>
<organism evidence="7 8">
    <name type="scientific">Nannocystis exedens</name>
    <dbReference type="NCBI Taxonomy" id="54"/>
    <lineage>
        <taxon>Bacteria</taxon>
        <taxon>Pseudomonadati</taxon>
        <taxon>Myxococcota</taxon>
        <taxon>Polyangia</taxon>
        <taxon>Nannocystales</taxon>
        <taxon>Nannocystaceae</taxon>
        <taxon>Nannocystis</taxon>
    </lineage>
</organism>
<feature type="region of interest" description="Disordered" evidence="5">
    <location>
        <begin position="1"/>
        <end position="23"/>
    </location>
</feature>
<dbReference type="CDD" id="cd14014">
    <property type="entry name" value="STKc_PknB_like"/>
    <property type="match status" value="1"/>
</dbReference>
<evidence type="ECO:0000256" key="5">
    <source>
        <dbReference type="SAM" id="MobiDB-lite"/>
    </source>
</evidence>
<dbReference type="SUPFAM" id="SSF63829">
    <property type="entry name" value="Calcium-dependent phosphotriesterase"/>
    <property type="match status" value="1"/>
</dbReference>
<evidence type="ECO:0000259" key="6">
    <source>
        <dbReference type="PROSITE" id="PS50011"/>
    </source>
</evidence>
<dbReference type="Pfam" id="PF00069">
    <property type="entry name" value="Pkinase"/>
    <property type="match status" value="1"/>
</dbReference>
<dbReference type="EMBL" id="FOMX01000015">
    <property type="protein sequence ID" value="SFE52831.1"/>
    <property type="molecule type" value="Genomic_DNA"/>
</dbReference>
<dbReference type="SUPFAM" id="SSF56112">
    <property type="entry name" value="Protein kinase-like (PK-like)"/>
    <property type="match status" value="1"/>
</dbReference>
<dbReference type="InterPro" id="IPR015943">
    <property type="entry name" value="WD40/YVTN_repeat-like_dom_sf"/>
</dbReference>
<dbReference type="Gene3D" id="1.10.510.10">
    <property type="entry name" value="Transferase(Phosphotransferase) domain 1"/>
    <property type="match status" value="1"/>
</dbReference>
<dbReference type="PANTHER" id="PTHR43289">
    <property type="entry name" value="MITOGEN-ACTIVATED PROTEIN KINASE KINASE KINASE 20-RELATED"/>
    <property type="match status" value="1"/>
</dbReference>
<dbReference type="PROSITE" id="PS00108">
    <property type="entry name" value="PROTEIN_KINASE_ST"/>
    <property type="match status" value="1"/>
</dbReference>
<dbReference type="SUPFAM" id="SSF50952">
    <property type="entry name" value="Soluble quinoprotein glucose dehydrogenase"/>
    <property type="match status" value="1"/>
</dbReference>
<dbReference type="InterPro" id="IPR008271">
    <property type="entry name" value="Ser/Thr_kinase_AS"/>
</dbReference>
<evidence type="ECO:0000313" key="7">
    <source>
        <dbReference type="EMBL" id="SFE52831.1"/>
    </source>
</evidence>
<keyword evidence="3 7" id="KW-0418">Kinase</keyword>
<dbReference type="GO" id="GO:0005524">
    <property type="term" value="F:ATP binding"/>
    <property type="evidence" value="ECO:0007669"/>
    <property type="project" value="UniProtKB-KW"/>
</dbReference>
<gene>
    <name evidence="7" type="ORF">SAMN02745121_04548</name>
</gene>
<keyword evidence="1" id="KW-0808">Transferase</keyword>
<dbReference type="InterPro" id="IPR011041">
    <property type="entry name" value="Quinoprot_gluc/sorb_DH_b-prop"/>
</dbReference>
<name>A0A1I2B9L8_9BACT</name>
<dbReference type="PANTHER" id="PTHR43289:SF6">
    <property type="entry name" value="SERINE_THREONINE-PROTEIN KINASE NEKL-3"/>
    <property type="match status" value="1"/>
</dbReference>
<keyword evidence="8" id="KW-1185">Reference proteome</keyword>
<reference evidence="8" key="1">
    <citation type="submission" date="2016-10" db="EMBL/GenBank/DDBJ databases">
        <authorList>
            <person name="Varghese N."/>
            <person name="Submissions S."/>
        </authorList>
    </citation>
    <scope>NUCLEOTIDE SEQUENCE [LARGE SCALE GENOMIC DNA]</scope>
    <source>
        <strain evidence="8">ATCC 25963</strain>
    </source>
</reference>
<dbReference type="STRING" id="54.SAMN02745121_04548"/>
<dbReference type="Gene3D" id="2.130.10.10">
    <property type="entry name" value="YVTN repeat-like/Quinoprotein amine dehydrogenase"/>
    <property type="match status" value="1"/>
</dbReference>
<evidence type="ECO:0000256" key="4">
    <source>
        <dbReference type="ARBA" id="ARBA00022840"/>
    </source>
</evidence>